<dbReference type="Proteomes" id="UP000606974">
    <property type="component" value="Unassembled WGS sequence"/>
</dbReference>
<evidence type="ECO:0000256" key="1">
    <source>
        <dbReference type="SAM" id="MobiDB-lite"/>
    </source>
</evidence>
<evidence type="ECO:0008006" key="5">
    <source>
        <dbReference type="Google" id="ProtNLM"/>
    </source>
</evidence>
<evidence type="ECO:0000256" key="2">
    <source>
        <dbReference type="SAM" id="Phobius"/>
    </source>
</evidence>
<feature type="region of interest" description="Disordered" evidence="1">
    <location>
        <begin position="125"/>
        <end position="147"/>
    </location>
</feature>
<accession>A0A8H7AFI0</accession>
<dbReference type="EMBL" id="JAACFV010000078">
    <property type="protein sequence ID" value="KAF7506912.1"/>
    <property type="molecule type" value="Genomic_DNA"/>
</dbReference>
<feature type="region of interest" description="Disordered" evidence="1">
    <location>
        <begin position="54"/>
        <end position="73"/>
    </location>
</feature>
<keyword evidence="2" id="KW-0472">Membrane</keyword>
<evidence type="ECO:0000313" key="3">
    <source>
        <dbReference type="EMBL" id="KAF7506912.1"/>
    </source>
</evidence>
<feature type="compositionally biased region" description="Low complexity" evidence="1">
    <location>
        <begin position="138"/>
        <end position="147"/>
    </location>
</feature>
<gene>
    <name evidence="3" type="ORF">GJ744_011153</name>
</gene>
<proteinExistence type="predicted"/>
<dbReference type="OrthoDB" id="10348136at2759"/>
<sequence>MDTLLINRVKCVPLSTRTKQPSLCARALLLAVLFSHLPSITAAPLPSLRASAPEFDPGDALAPAPDREGDASGGVSLEYSDVQVIDPTTGLHVKDDDDWDLEYEDHVDEDERIGVDVMGNEIEPVVEDSTGPRPTAHPTSSPSLGPSTLPDSFLASFSGLVRSGFWKALLGSFLVFWILIASTVGALVIIGIRVRRMDRSGQLRRWRLSGEGMSMGQRRKEVRECFEEE</sequence>
<comment type="caution">
    <text evidence="3">The sequence shown here is derived from an EMBL/GenBank/DDBJ whole genome shotgun (WGS) entry which is preliminary data.</text>
</comment>
<keyword evidence="2" id="KW-0812">Transmembrane</keyword>
<keyword evidence="4" id="KW-1185">Reference proteome</keyword>
<feature type="transmembrane region" description="Helical" evidence="2">
    <location>
        <begin position="168"/>
        <end position="194"/>
    </location>
</feature>
<keyword evidence="2" id="KW-1133">Transmembrane helix</keyword>
<reference evidence="3" key="1">
    <citation type="submission" date="2020-02" db="EMBL/GenBank/DDBJ databases">
        <authorList>
            <person name="Palmer J.M."/>
        </authorList>
    </citation>
    <scope>NUCLEOTIDE SEQUENCE</scope>
    <source>
        <strain evidence="3">EPUS1.4</strain>
        <tissue evidence="3">Thallus</tissue>
    </source>
</reference>
<protein>
    <recommendedName>
        <fullName evidence="5">Transmembrane protein</fullName>
    </recommendedName>
</protein>
<dbReference type="AlphaFoldDB" id="A0A8H7AFI0"/>
<evidence type="ECO:0000313" key="4">
    <source>
        <dbReference type="Proteomes" id="UP000606974"/>
    </source>
</evidence>
<name>A0A8H7AFI0_9EURO</name>
<organism evidence="3 4">
    <name type="scientific">Endocarpon pusillum</name>
    <dbReference type="NCBI Taxonomy" id="364733"/>
    <lineage>
        <taxon>Eukaryota</taxon>
        <taxon>Fungi</taxon>
        <taxon>Dikarya</taxon>
        <taxon>Ascomycota</taxon>
        <taxon>Pezizomycotina</taxon>
        <taxon>Eurotiomycetes</taxon>
        <taxon>Chaetothyriomycetidae</taxon>
        <taxon>Verrucariales</taxon>
        <taxon>Verrucariaceae</taxon>
        <taxon>Endocarpon</taxon>
    </lineage>
</organism>